<evidence type="ECO:0000256" key="15">
    <source>
        <dbReference type="ARBA" id="ARBA00023305"/>
    </source>
</evidence>
<evidence type="ECO:0000313" key="20">
    <source>
        <dbReference type="Ensembl" id="ENSORLP00015006507.1"/>
    </source>
</evidence>
<dbReference type="GO" id="GO:1905515">
    <property type="term" value="P:non-motile cilium assembly"/>
    <property type="evidence" value="ECO:0007669"/>
    <property type="project" value="InterPro"/>
</dbReference>
<dbReference type="InterPro" id="IPR056419">
    <property type="entry name" value="GAE_BBS1"/>
</dbReference>
<dbReference type="PANTHER" id="PTHR20870:SF0">
    <property type="entry name" value="BARDET-BIEDL SYNDROME 1 PROTEIN"/>
    <property type="match status" value="1"/>
</dbReference>
<accession>A0A3P9HFF4</accession>
<evidence type="ECO:0000259" key="19">
    <source>
        <dbReference type="Pfam" id="PF23304"/>
    </source>
</evidence>
<dbReference type="Pfam" id="PF23304">
    <property type="entry name" value="GAE_BBS1"/>
    <property type="match status" value="1"/>
</dbReference>
<evidence type="ECO:0000256" key="8">
    <source>
        <dbReference type="ARBA" id="ARBA00022794"/>
    </source>
</evidence>
<dbReference type="PANTHER" id="PTHR20870">
    <property type="entry name" value="BARDET-BIEDL SYNDROME 1 PROTEIN"/>
    <property type="match status" value="1"/>
</dbReference>
<dbReference type="InterPro" id="IPR011047">
    <property type="entry name" value="Quinoprotein_ADH-like_sf"/>
</dbReference>
<evidence type="ECO:0000256" key="13">
    <source>
        <dbReference type="ARBA" id="ARBA00023212"/>
    </source>
</evidence>
<keyword evidence="3" id="KW-0813">Transport</keyword>
<reference evidence="20" key="4">
    <citation type="submission" date="2025-09" db="UniProtKB">
        <authorList>
            <consortium name="Ensembl"/>
        </authorList>
    </citation>
    <scope>IDENTIFICATION</scope>
    <source>
        <strain evidence="20">HSOK</strain>
    </source>
</reference>
<dbReference type="Pfam" id="PF14779">
    <property type="entry name" value="BBS1"/>
    <property type="match status" value="1"/>
</dbReference>
<keyword evidence="12" id="KW-0472">Membrane</keyword>
<dbReference type="GO" id="GO:0015031">
    <property type="term" value="P:protein transport"/>
    <property type="evidence" value="ECO:0007669"/>
    <property type="project" value="UniProtKB-KW"/>
</dbReference>
<evidence type="ECO:0000256" key="5">
    <source>
        <dbReference type="ARBA" id="ARBA00022490"/>
    </source>
</evidence>
<evidence type="ECO:0000256" key="7">
    <source>
        <dbReference type="ARBA" id="ARBA00022725"/>
    </source>
</evidence>
<protein>
    <recommendedName>
        <fullName evidence="17">BBSome complex member BBS1</fullName>
    </recommendedName>
</protein>
<keyword evidence="13" id="KW-0206">Cytoskeleton</keyword>
<keyword evidence="5" id="KW-0963">Cytoplasm</keyword>
<dbReference type="GO" id="GO:0060170">
    <property type="term" value="C:ciliary membrane"/>
    <property type="evidence" value="ECO:0007669"/>
    <property type="project" value="UniProtKB-SubCell"/>
</dbReference>
<sequence>MTSVESGGDGGKWLDAHYDPVAGLYTFSSCVDLADLSGDGENRLVVGDLGTGSSGMKLKVYRGTALMSENTLLDLPAGLVAFFMDLHEPRIPTTAVASGPCIYLYKNLRPYFKFTLPSLEVNTLEQDVWQQAREGQIDPLTLKEMLESIRKKADVPLSVRSLRFLSLETDGLDEFVQLHKQQPIRRQTVITCIDTLKKSTADEDGVSCLVVGTESSDVFILDSKAFIILSKMSLPAPPTMMDVTGQFDVEFRITVACRNGNIYILRRESDKPKYCVELPSHPVGLVRVGKNVLVGCTDESLQGFTQKGKKLWKIVLPAPITTMAPMDLPTRGFQGVLVGLANCEVHLYRDKNLLSTIKTPDVVTSICFGRYGREDGTLIMTTKGGGLMVKILKRTVVFDDRDSAPGPPLAQSIRLNVPKKTKLYVDQTLRERESGVAMHRAFQMDLSRVRLAAAKAYVKALESSLTPMSASLSEPLKMNAVVQGLGPSFKLTLHVQNTAACRPVMNLAISFLYDENLYRIRDPYMRIPLLVPGLIYPVGTFVDCTNDKGITDIIKVFVLHEGRSSPLLTAHINMPVSEGLALS</sequence>
<evidence type="ECO:0000256" key="2">
    <source>
        <dbReference type="ARBA" id="ARBA00004607"/>
    </source>
</evidence>
<evidence type="ECO:0000256" key="14">
    <source>
        <dbReference type="ARBA" id="ARBA00023273"/>
    </source>
</evidence>
<evidence type="ECO:0000256" key="3">
    <source>
        <dbReference type="ARBA" id="ARBA00022448"/>
    </source>
</evidence>
<evidence type="ECO:0000259" key="18">
    <source>
        <dbReference type="Pfam" id="PF14779"/>
    </source>
</evidence>
<feature type="domain" description="Bardet-Biedl syndrome 1 protein GAE" evidence="19">
    <location>
        <begin position="476"/>
        <end position="578"/>
    </location>
</feature>
<evidence type="ECO:0000256" key="4">
    <source>
        <dbReference type="ARBA" id="ARBA00022475"/>
    </source>
</evidence>
<dbReference type="AlphaFoldDB" id="A0A3P9HFF4"/>
<evidence type="ECO:0000256" key="10">
    <source>
        <dbReference type="ARBA" id="ARBA00022990"/>
    </source>
</evidence>
<reference evidence="20 21" key="2">
    <citation type="submission" date="2017-04" db="EMBL/GenBank/DDBJ databases">
        <title>CpG methylation of centromeres and impact of large insertions on vertebrate speciation.</title>
        <authorList>
            <person name="Ichikawa K."/>
            <person name="Yoshimura J."/>
            <person name="Morishita S."/>
        </authorList>
    </citation>
    <scope>NUCLEOTIDE SEQUENCE</scope>
    <source>
        <strain evidence="20 21">HSOK</strain>
    </source>
</reference>
<evidence type="ECO:0000256" key="9">
    <source>
        <dbReference type="ARBA" id="ARBA00022927"/>
    </source>
</evidence>
<keyword evidence="10" id="KW-0007">Acetylation</keyword>
<feature type="domain" description="Bardet-Biedl syndrome 1 N-terminal" evidence="18">
    <location>
        <begin position="13"/>
        <end position="266"/>
    </location>
</feature>
<keyword evidence="14" id="KW-0966">Cell projection</keyword>
<reference key="1">
    <citation type="journal article" date="2007" name="Nature">
        <title>The medaka draft genome and insights into vertebrate genome evolution.</title>
        <authorList>
            <person name="Kasahara M."/>
            <person name="Naruse K."/>
            <person name="Sasaki S."/>
            <person name="Nakatani Y."/>
            <person name="Qu W."/>
            <person name="Ahsan B."/>
            <person name="Yamada T."/>
            <person name="Nagayasu Y."/>
            <person name="Doi K."/>
            <person name="Kasai Y."/>
            <person name="Jindo T."/>
            <person name="Kobayashi D."/>
            <person name="Shimada A."/>
            <person name="Toyoda A."/>
            <person name="Kuroki Y."/>
            <person name="Fujiyama A."/>
            <person name="Sasaki T."/>
            <person name="Shimizu A."/>
            <person name="Asakawa S."/>
            <person name="Shimizu N."/>
            <person name="Hashimoto S."/>
            <person name="Yang J."/>
            <person name="Lee Y."/>
            <person name="Matsushima K."/>
            <person name="Sugano S."/>
            <person name="Sakaizumi M."/>
            <person name="Narita T."/>
            <person name="Ohishi K."/>
            <person name="Haga S."/>
            <person name="Ohta F."/>
            <person name="Nomoto H."/>
            <person name="Nogata K."/>
            <person name="Morishita T."/>
            <person name="Endo T."/>
            <person name="Shin-I T."/>
            <person name="Takeda H."/>
            <person name="Morishita S."/>
            <person name="Kohara Y."/>
        </authorList>
    </citation>
    <scope>NUCLEOTIDE SEQUENCE [LARGE SCALE GENOMIC DNA]</scope>
    <source>
        <strain>Hd-rR</strain>
    </source>
</reference>
<keyword evidence="6" id="KW-0716">Sensory transduction</keyword>
<evidence type="ECO:0000256" key="17">
    <source>
        <dbReference type="ARBA" id="ARBA00073721"/>
    </source>
</evidence>
<dbReference type="Proteomes" id="UP000265200">
    <property type="component" value="Chromosome 19"/>
</dbReference>
<evidence type="ECO:0000256" key="6">
    <source>
        <dbReference type="ARBA" id="ARBA00022606"/>
    </source>
</evidence>
<dbReference type="InterPro" id="IPR032728">
    <property type="entry name" value="BBS1_N"/>
</dbReference>
<reference evidence="20" key="3">
    <citation type="submission" date="2025-08" db="UniProtKB">
        <authorList>
            <consortium name="Ensembl"/>
        </authorList>
    </citation>
    <scope>IDENTIFICATION</scope>
    <source>
        <strain evidence="20">HSOK</strain>
    </source>
</reference>
<evidence type="ECO:0000313" key="21">
    <source>
        <dbReference type="Proteomes" id="UP000265200"/>
    </source>
</evidence>
<dbReference type="GO" id="GO:0001895">
    <property type="term" value="P:retina homeostasis"/>
    <property type="evidence" value="ECO:0007669"/>
    <property type="project" value="UniProtKB-ARBA"/>
</dbReference>
<keyword evidence="7" id="KW-0552">Olfaction</keyword>
<evidence type="ECO:0000256" key="11">
    <source>
        <dbReference type="ARBA" id="ARBA00023069"/>
    </source>
</evidence>
<evidence type="ECO:0000256" key="12">
    <source>
        <dbReference type="ARBA" id="ARBA00023136"/>
    </source>
</evidence>
<dbReference type="InterPro" id="IPR028784">
    <property type="entry name" value="BBS1"/>
</dbReference>
<evidence type="ECO:0000256" key="1">
    <source>
        <dbReference type="ARBA" id="ARBA00004309"/>
    </source>
</evidence>
<dbReference type="GO" id="GO:0005102">
    <property type="term" value="F:signaling receptor binding"/>
    <property type="evidence" value="ECO:0007669"/>
    <property type="project" value="UniProtKB-ARBA"/>
</dbReference>
<name>A0A3P9HFF4_ORYLA</name>
<keyword evidence="9" id="KW-0653">Protein transport</keyword>
<organism evidence="20 21">
    <name type="scientific">Oryzias latipes</name>
    <name type="common">Japanese rice fish</name>
    <name type="synonym">Japanese killifish</name>
    <dbReference type="NCBI Taxonomy" id="8090"/>
    <lineage>
        <taxon>Eukaryota</taxon>
        <taxon>Metazoa</taxon>
        <taxon>Chordata</taxon>
        <taxon>Craniata</taxon>
        <taxon>Vertebrata</taxon>
        <taxon>Euteleostomi</taxon>
        <taxon>Actinopterygii</taxon>
        <taxon>Neopterygii</taxon>
        <taxon>Teleostei</taxon>
        <taxon>Neoteleostei</taxon>
        <taxon>Acanthomorphata</taxon>
        <taxon>Ovalentaria</taxon>
        <taxon>Atherinomorphae</taxon>
        <taxon>Beloniformes</taxon>
        <taxon>Adrianichthyidae</taxon>
        <taxon>Oryziinae</taxon>
        <taxon>Oryzias</taxon>
    </lineage>
</organism>
<keyword evidence="4" id="KW-1003">Cell membrane</keyword>
<keyword evidence="15" id="KW-0844">Vision</keyword>
<dbReference type="GO" id="GO:0007608">
    <property type="term" value="P:sensory perception of smell"/>
    <property type="evidence" value="ECO:0007669"/>
    <property type="project" value="UniProtKB-KW"/>
</dbReference>
<dbReference type="GO" id="GO:0007601">
    <property type="term" value="P:visual perception"/>
    <property type="evidence" value="ECO:0007669"/>
    <property type="project" value="UniProtKB-KW"/>
</dbReference>
<comment type="subunit">
    <text evidence="16">Part of BBSome complex, that contains BBS1, BBS2, BBS4, BBS5, BBS7, BBS8/TTC8, BBS9 and BBIP10. Interacts with the C-terminus of RAB3IP. Interacts with CCDC28B and ALDOB. Interacts with PKD1.</text>
</comment>
<proteinExistence type="predicted"/>
<dbReference type="FunFam" id="2.130.10.10:FF:002248">
    <property type="entry name" value="Bardet-Biedl syndrome 1"/>
    <property type="match status" value="1"/>
</dbReference>
<dbReference type="GO" id="GO:0034464">
    <property type="term" value="C:BBSome"/>
    <property type="evidence" value="ECO:0007669"/>
    <property type="project" value="InterPro"/>
</dbReference>
<keyword evidence="11" id="KW-0969">Cilium</keyword>
<dbReference type="GO" id="GO:0034451">
    <property type="term" value="C:centriolar satellite"/>
    <property type="evidence" value="ECO:0007669"/>
    <property type="project" value="UniProtKB-SubCell"/>
</dbReference>
<dbReference type="Ensembl" id="ENSORLT00015004098.1">
    <property type="protein sequence ID" value="ENSORLP00015006507.1"/>
    <property type="gene ID" value="ENSORLG00015007354.1"/>
</dbReference>
<keyword evidence="8" id="KW-0970">Cilium biogenesis/degradation</keyword>
<evidence type="ECO:0000256" key="16">
    <source>
        <dbReference type="ARBA" id="ARBA00062958"/>
    </source>
</evidence>
<dbReference type="SUPFAM" id="SSF50998">
    <property type="entry name" value="Quinoprotein alcohol dehydrogenase-like"/>
    <property type="match status" value="1"/>
</dbReference>
<comment type="subcellular location">
    <subcellularLocation>
        <location evidence="1">Cell projection</location>
        <location evidence="1">Cilium membrane</location>
    </subcellularLocation>
    <subcellularLocation>
        <location evidence="2">Cytoplasm</location>
        <location evidence="2">Cytoskeleton</location>
        <location evidence="2">Microtubule organizing center</location>
        <location evidence="2">Centrosome</location>
        <location evidence="2">Centriolar satellite</location>
    </subcellularLocation>
</comment>